<feature type="domain" description="VWFA" evidence="2">
    <location>
        <begin position="561"/>
        <end position="730"/>
    </location>
</feature>
<dbReference type="Gene3D" id="3.40.50.410">
    <property type="entry name" value="von Willebrand factor, type A domain"/>
    <property type="match status" value="2"/>
</dbReference>
<dbReference type="PROSITE" id="PS50234">
    <property type="entry name" value="VWFA"/>
    <property type="match status" value="2"/>
</dbReference>
<dbReference type="Proteomes" id="UP001151699">
    <property type="component" value="Chromosome C"/>
</dbReference>
<feature type="non-terminal residue" evidence="3">
    <location>
        <position position="1"/>
    </location>
</feature>
<name>A0A9Q0MRD5_9DIPT</name>
<gene>
    <name evidence="3" type="primary">VIT_0</name>
    <name evidence="3" type="ORF">Bhyg_15132</name>
</gene>
<dbReference type="InterPro" id="IPR002035">
    <property type="entry name" value="VWF_A"/>
</dbReference>
<dbReference type="PROSITE" id="PS50041">
    <property type="entry name" value="C_TYPE_LECTIN_2"/>
    <property type="match status" value="2"/>
</dbReference>
<organism evidence="3 4">
    <name type="scientific">Pseudolycoriella hygida</name>
    <dbReference type="NCBI Taxonomy" id="35572"/>
    <lineage>
        <taxon>Eukaryota</taxon>
        <taxon>Metazoa</taxon>
        <taxon>Ecdysozoa</taxon>
        <taxon>Arthropoda</taxon>
        <taxon>Hexapoda</taxon>
        <taxon>Insecta</taxon>
        <taxon>Pterygota</taxon>
        <taxon>Neoptera</taxon>
        <taxon>Endopterygota</taxon>
        <taxon>Diptera</taxon>
        <taxon>Nematocera</taxon>
        <taxon>Sciaroidea</taxon>
        <taxon>Sciaridae</taxon>
        <taxon>Pseudolycoriella</taxon>
    </lineage>
</organism>
<protein>
    <submittedName>
        <fullName evidence="3">Vitrin</fullName>
    </submittedName>
</protein>
<dbReference type="Pfam" id="PF00059">
    <property type="entry name" value="Lectin_C"/>
    <property type="match status" value="2"/>
</dbReference>
<comment type="caution">
    <text evidence="3">The sequence shown here is derived from an EMBL/GenBank/DDBJ whole genome shotgun (WGS) entry which is preliminary data.</text>
</comment>
<dbReference type="InterPro" id="IPR016186">
    <property type="entry name" value="C-type_lectin-like/link_sf"/>
</dbReference>
<dbReference type="InterPro" id="IPR050525">
    <property type="entry name" value="ECM_Assembly_Org"/>
</dbReference>
<feature type="domain" description="VWFA" evidence="2">
    <location>
        <begin position="202"/>
        <end position="371"/>
    </location>
</feature>
<evidence type="ECO:0000313" key="4">
    <source>
        <dbReference type="Proteomes" id="UP001151699"/>
    </source>
</evidence>
<feature type="domain" description="C-type lectin" evidence="1">
    <location>
        <begin position="63"/>
        <end position="187"/>
    </location>
</feature>
<dbReference type="InterPro" id="IPR016187">
    <property type="entry name" value="CTDL_fold"/>
</dbReference>
<dbReference type="SUPFAM" id="SSF56436">
    <property type="entry name" value="C-type lectin-like"/>
    <property type="match status" value="2"/>
</dbReference>
<evidence type="ECO:0000313" key="3">
    <source>
        <dbReference type="EMBL" id="KAJ6636541.1"/>
    </source>
</evidence>
<proteinExistence type="predicted"/>
<dbReference type="SUPFAM" id="SSF53300">
    <property type="entry name" value="vWA-like"/>
    <property type="match status" value="2"/>
</dbReference>
<dbReference type="CDD" id="cd00198">
    <property type="entry name" value="vWFA"/>
    <property type="match status" value="2"/>
</dbReference>
<dbReference type="Gene3D" id="3.10.100.10">
    <property type="entry name" value="Mannose-Binding Protein A, subunit A"/>
    <property type="match status" value="2"/>
</dbReference>
<dbReference type="PANTHER" id="PTHR24020">
    <property type="entry name" value="COLLAGEN ALPHA"/>
    <property type="match status" value="1"/>
</dbReference>
<dbReference type="AlphaFoldDB" id="A0A9Q0MRD5"/>
<keyword evidence="4" id="KW-1185">Reference proteome</keyword>
<feature type="domain" description="C-type lectin" evidence="1">
    <location>
        <begin position="428"/>
        <end position="546"/>
    </location>
</feature>
<dbReference type="SMART" id="SM00034">
    <property type="entry name" value="CLECT"/>
    <property type="match status" value="2"/>
</dbReference>
<dbReference type="InterPro" id="IPR036465">
    <property type="entry name" value="vWFA_dom_sf"/>
</dbReference>
<dbReference type="InterPro" id="IPR001304">
    <property type="entry name" value="C-type_lectin-like"/>
</dbReference>
<dbReference type="SMART" id="SM00327">
    <property type="entry name" value="VWA"/>
    <property type="match status" value="2"/>
</dbReference>
<reference evidence="3" key="1">
    <citation type="submission" date="2022-07" db="EMBL/GenBank/DDBJ databases">
        <authorList>
            <person name="Trinca V."/>
            <person name="Uliana J.V.C."/>
            <person name="Torres T.T."/>
            <person name="Ward R.J."/>
            <person name="Monesi N."/>
        </authorList>
    </citation>
    <scope>NUCLEOTIDE SEQUENCE</scope>
    <source>
        <strain evidence="3">HSMRA1968</strain>
        <tissue evidence="3">Whole embryos</tissue>
    </source>
</reference>
<dbReference type="EMBL" id="WJQU01000004">
    <property type="protein sequence ID" value="KAJ6636541.1"/>
    <property type="molecule type" value="Genomic_DNA"/>
</dbReference>
<dbReference type="GO" id="GO:0032991">
    <property type="term" value="C:protein-containing complex"/>
    <property type="evidence" value="ECO:0007669"/>
    <property type="project" value="UniProtKB-ARBA"/>
</dbReference>
<dbReference type="Pfam" id="PF00092">
    <property type="entry name" value="VWA"/>
    <property type="match status" value="2"/>
</dbReference>
<evidence type="ECO:0000259" key="1">
    <source>
        <dbReference type="PROSITE" id="PS50041"/>
    </source>
</evidence>
<accession>A0A9Q0MRD5</accession>
<evidence type="ECO:0000259" key="2">
    <source>
        <dbReference type="PROSITE" id="PS50234"/>
    </source>
</evidence>
<dbReference type="CDD" id="cd00037">
    <property type="entry name" value="CLECT"/>
    <property type="match status" value="2"/>
</dbReference>
<dbReference type="OrthoDB" id="7773875at2759"/>
<sequence length="736" mass="81250">CSSPSLASYSKQLAKMKKSFLLLFQIILGSTAVLAKSIDASKELQYLGTYKSVDVGEDGVKNYNENDYYVSPNSAIWSSADADCRFQLGPNATLVAIESLDEWEFLRVMLENYGFGTTYWTSGMYDPARVLWRWVANNQAFPPWAPWGNGFPSAPNQLLRVLQYYTNRYDAEWRTVPSTQLHRYICELQRVTVAVPCYQTNDLAIVLDASGSIGAANFQIALEFVDQLTAAFTRHDASRLTYIVYSTAAISRIPLVNTFTPPQISEIIRATPFTGGGTATHLGIDMALSQFESSPRPLPRNMVVLTDGASSNPALTRASAERATQAGIRSFSVGITQSVNQQELLIIAGNDPSRVFHASNFAQLIQLLAPLMSYSKQLIEMKKSFVFLLQIVLASTAVLPKSIDASKELQYIGTYKSVSVGEDGVRNYHENDYYIGVNAAIWSRADEDCRFLGPHMTLVAIESEEEWAFLQALLNNVAFGTTYWTSGMYDSSRQLWMWTANNQELPPWAPWRSGFPSASNQLVRVLMSGNIWATVFNTQLHRYICEFQHVTVAVPCHQTNDLAIVLDASGSMGADNFQIALDVVDQLAAAFTRHHASRLTYIVYSTTAISRIPLVNTFTPQQISHIIRTTAYTGGSTATHLGIDMAVSQFDSSPRAFPRNLVVVTGSASNNRDLTEASAQRANEAGIRTFSVGIAPNVDQLELLAIAGSDPTRVFTASNFTEFIQLLAPLSLKICN</sequence>